<evidence type="ECO:0000313" key="5">
    <source>
        <dbReference type="EMBL" id="MFD2590303.1"/>
    </source>
</evidence>
<dbReference type="InterPro" id="IPR036412">
    <property type="entry name" value="HAD-like_sf"/>
</dbReference>
<dbReference type="RefSeq" id="WP_378298027.1">
    <property type="nucleotide sequence ID" value="NZ_JBHULX010000004.1"/>
</dbReference>
<comment type="similarity">
    <text evidence="3">Belongs to the HAD-like hydrolase superfamily. CbbY/CbbZ/Gph/YieH family.</text>
</comment>
<dbReference type="Gene3D" id="1.10.150.240">
    <property type="entry name" value="Putative phosphatase, domain 2"/>
    <property type="match status" value="1"/>
</dbReference>
<gene>
    <name evidence="5" type="ORF">ACFSTE_05630</name>
</gene>
<evidence type="ECO:0000313" key="6">
    <source>
        <dbReference type="Proteomes" id="UP001597459"/>
    </source>
</evidence>
<dbReference type="GO" id="GO:0016787">
    <property type="term" value="F:hydrolase activity"/>
    <property type="evidence" value="ECO:0007669"/>
    <property type="project" value="UniProtKB-KW"/>
</dbReference>
<evidence type="ECO:0000256" key="1">
    <source>
        <dbReference type="ARBA" id="ARBA00000830"/>
    </source>
</evidence>
<comment type="caution">
    <text evidence="5">The sequence shown here is derived from an EMBL/GenBank/DDBJ whole genome shotgun (WGS) entry which is preliminary data.</text>
</comment>
<evidence type="ECO:0000256" key="3">
    <source>
        <dbReference type="ARBA" id="ARBA00006171"/>
    </source>
</evidence>
<name>A0ABW5N7W5_9FLAO</name>
<organism evidence="5 6">
    <name type="scientific">Aquimarina hainanensis</name>
    <dbReference type="NCBI Taxonomy" id="1578017"/>
    <lineage>
        <taxon>Bacteria</taxon>
        <taxon>Pseudomonadati</taxon>
        <taxon>Bacteroidota</taxon>
        <taxon>Flavobacteriia</taxon>
        <taxon>Flavobacteriales</taxon>
        <taxon>Flavobacteriaceae</taxon>
        <taxon>Aquimarina</taxon>
    </lineage>
</organism>
<accession>A0ABW5N7W5</accession>
<dbReference type="InterPro" id="IPR023198">
    <property type="entry name" value="PGP-like_dom2"/>
</dbReference>
<comment type="pathway">
    <text evidence="2">Organic acid metabolism; glycolate biosynthesis; glycolate from 2-phosphoglycolate: step 1/1.</text>
</comment>
<keyword evidence="6" id="KW-1185">Reference proteome</keyword>
<dbReference type="InterPro" id="IPR023214">
    <property type="entry name" value="HAD_sf"/>
</dbReference>
<dbReference type="SFLD" id="SFLDG01129">
    <property type="entry name" value="C1.5:_HAD__Beta-PGM__Phosphata"/>
    <property type="match status" value="1"/>
</dbReference>
<dbReference type="SFLD" id="SFLDS00003">
    <property type="entry name" value="Haloacid_Dehalogenase"/>
    <property type="match status" value="1"/>
</dbReference>
<dbReference type="SUPFAM" id="SSF56784">
    <property type="entry name" value="HAD-like"/>
    <property type="match status" value="1"/>
</dbReference>
<protein>
    <recommendedName>
        <fullName evidence="4">phosphoglycolate phosphatase</fullName>
        <ecNumber evidence="4">3.1.3.18</ecNumber>
    </recommendedName>
</protein>
<dbReference type="Gene3D" id="3.40.50.1000">
    <property type="entry name" value="HAD superfamily/HAD-like"/>
    <property type="match status" value="1"/>
</dbReference>
<dbReference type="EC" id="3.1.3.18" evidence="4"/>
<reference evidence="6" key="1">
    <citation type="journal article" date="2019" name="Int. J. Syst. Evol. Microbiol.">
        <title>The Global Catalogue of Microorganisms (GCM) 10K type strain sequencing project: providing services to taxonomists for standard genome sequencing and annotation.</title>
        <authorList>
            <consortium name="The Broad Institute Genomics Platform"/>
            <consortium name="The Broad Institute Genome Sequencing Center for Infectious Disease"/>
            <person name="Wu L."/>
            <person name="Ma J."/>
        </authorList>
    </citation>
    <scope>NUCLEOTIDE SEQUENCE [LARGE SCALE GENOMIC DNA]</scope>
    <source>
        <strain evidence="6">KCTC 42423</strain>
    </source>
</reference>
<dbReference type="InterPro" id="IPR050155">
    <property type="entry name" value="HAD-like_hydrolase_sf"/>
</dbReference>
<dbReference type="Proteomes" id="UP001597459">
    <property type="component" value="Unassembled WGS sequence"/>
</dbReference>
<sequence length="227" mass="27153">MKENKHNMIIKNIFFDFDGVIAESVAAKTEAFREMYMPYGEEIANKVVEYHMKHGGVSRYEKFRYWEKKFFGKNISNERTQELAQEFSELVLKKVIYANEVSGVKAFLEKYYKRLNFWIITGTPTTEIEIIARERGLTSYFLGIHGSPERKRYWTEYLIENYNLKREETFFLGDATTDQDAASFSKLHFALKENEENKCIFEDYKGIRFKDFETLEKQLKEYFVKRK</sequence>
<dbReference type="PANTHER" id="PTHR43434">
    <property type="entry name" value="PHOSPHOGLYCOLATE PHOSPHATASE"/>
    <property type="match status" value="1"/>
</dbReference>
<keyword evidence="5" id="KW-0378">Hydrolase</keyword>
<evidence type="ECO:0000256" key="2">
    <source>
        <dbReference type="ARBA" id="ARBA00004818"/>
    </source>
</evidence>
<proteinExistence type="inferred from homology"/>
<dbReference type="Pfam" id="PF13419">
    <property type="entry name" value="HAD_2"/>
    <property type="match status" value="1"/>
</dbReference>
<dbReference type="EMBL" id="JBHULX010000004">
    <property type="protein sequence ID" value="MFD2590303.1"/>
    <property type="molecule type" value="Genomic_DNA"/>
</dbReference>
<dbReference type="InterPro" id="IPR041492">
    <property type="entry name" value="HAD_2"/>
</dbReference>
<evidence type="ECO:0000256" key="4">
    <source>
        <dbReference type="ARBA" id="ARBA00013078"/>
    </source>
</evidence>
<dbReference type="PANTHER" id="PTHR43434:SF1">
    <property type="entry name" value="PHOSPHOGLYCOLATE PHOSPHATASE"/>
    <property type="match status" value="1"/>
</dbReference>
<comment type="catalytic activity">
    <reaction evidence="1">
        <text>2-phosphoglycolate + H2O = glycolate + phosphate</text>
        <dbReference type="Rhea" id="RHEA:14369"/>
        <dbReference type="ChEBI" id="CHEBI:15377"/>
        <dbReference type="ChEBI" id="CHEBI:29805"/>
        <dbReference type="ChEBI" id="CHEBI:43474"/>
        <dbReference type="ChEBI" id="CHEBI:58033"/>
        <dbReference type="EC" id="3.1.3.18"/>
    </reaction>
</comment>